<organism evidence="2 3">
    <name type="scientific">Pseudomonas brassicacearum (strain NFM421)</name>
    <dbReference type="NCBI Taxonomy" id="994484"/>
    <lineage>
        <taxon>Bacteria</taxon>
        <taxon>Pseudomonadati</taxon>
        <taxon>Pseudomonadota</taxon>
        <taxon>Gammaproteobacteria</taxon>
        <taxon>Pseudomonadales</taxon>
        <taxon>Pseudomonadaceae</taxon>
        <taxon>Pseudomonas</taxon>
    </lineage>
</organism>
<dbReference type="KEGG" id="pba:PSEBR_m1049"/>
<sequence length="57" mass="6111">MGASLLAMTAAHSTSELPDTPLSRASSLPHLTELRLKRCKHDHNTTDHGPGPGEIPR</sequence>
<gene>
    <name evidence="2" type="ORF">PSEBR_m1049</name>
</gene>
<dbReference type="EMBL" id="CP002585">
    <property type="protein sequence ID" value="AEA69671.1"/>
    <property type="molecule type" value="Genomic_DNA"/>
</dbReference>
<protein>
    <submittedName>
        <fullName evidence="2">Uncharacterized protein</fullName>
    </submittedName>
</protein>
<dbReference type="HOGENOM" id="CLU_2993258_0_0_6"/>
<evidence type="ECO:0000256" key="1">
    <source>
        <dbReference type="SAM" id="MobiDB-lite"/>
    </source>
</evidence>
<evidence type="ECO:0000313" key="3">
    <source>
        <dbReference type="Proteomes" id="UP000006692"/>
    </source>
</evidence>
<dbReference type="Proteomes" id="UP000006692">
    <property type="component" value="Chromosome"/>
</dbReference>
<feature type="region of interest" description="Disordered" evidence="1">
    <location>
        <begin position="1"/>
        <end position="57"/>
    </location>
</feature>
<reference key="2">
    <citation type="submission" date="2011-03" db="EMBL/GenBank/DDBJ databases">
        <title>Complete Genome Sequence of a beneficial plant roots-associated bacterium Pseudomonas brassicacearum.</title>
        <authorList>
            <person name="Ortet P."/>
            <person name="Barakat M."/>
            <person name="Lalaouna D."/>
            <person name="Fochesato S."/>
            <person name="Barbe V."/>
            <person name="Santaella C."/>
            <person name="Heulin T."/>
            <person name="Achouak W."/>
        </authorList>
    </citation>
    <scope>NUCLEOTIDE SEQUENCE</scope>
    <source>
        <strain>NFM421</strain>
    </source>
</reference>
<name>F2K7T0_PSEBN</name>
<proteinExistence type="predicted"/>
<accession>F2K7T0</accession>
<dbReference type="STRING" id="994484.PSEBR_m1049"/>
<dbReference type="AlphaFoldDB" id="F2K7T0"/>
<reference evidence="2 3" key="1">
    <citation type="journal article" date="2011" name="J. Bacteriol.">
        <title>Complete genome sequence of a beneficial plant root-associated bacterium, Pseudomonas brassicacearum.</title>
        <authorList>
            <person name="Ortet P."/>
            <person name="Barakat M."/>
            <person name="Lalaouna D."/>
            <person name="Fochesato S."/>
            <person name="Barbe V."/>
            <person name="Vacherie B."/>
            <person name="Santaella C."/>
            <person name="Heulin T."/>
            <person name="Achouak W."/>
        </authorList>
    </citation>
    <scope>NUCLEOTIDE SEQUENCE [LARGE SCALE GENOMIC DNA]</scope>
    <source>
        <strain evidence="2 3">NFM421</strain>
    </source>
</reference>
<evidence type="ECO:0000313" key="2">
    <source>
        <dbReference type="EMBL" id="AEA69671.1"/>
    </source>
</evidence>
<feature type="compositionally biased region" description="Basic and acidic residues" evidence="1">
    <location>
        <begin position="32"/>
        <end position="46"/>
    </location>
</feature>